<feature type="region of interest" description="Disordered" evidence="1">
    <location>
        <begin position="1"/>
        <end position="68"/>
    </location>
</feature>
<reference evidence="2" key="1">
    <citation type="submission" date="2025-08" db="UniProtKB">
        <authorList>
            <consortium name="Ensembl"/>
        </authorList>
    </citation>
    <scope>IDENTIFICATION</scope>
</reference>
<evidence type="ECO:0000313" key="2">
    <source>
        <dbReference type="Ensembl" id="ENSCPRP00005005839.1"/>
    </source>
</evidence>
<organism evidence="2 3">
    <name type="scientific">Crocodylus porosus</name>
    <name type="common">Saltwater crocodile</name>
    <name type="synonym">Estuarine crocodile</name>
    <dbReference type="NCBI Taxonomy" id="8502"/>
    <lineage>
        <taxon>Eukaryota</taxon>
        <taxon>Metazoa</taxon>
        <taxon>Chordata</taxon>
        <taxon>Craniata</taxon>
        <taxon>Vertebrata</taxon>
        <taxon>Euteleostomi</taxon>
        <taxon>Archelosauria</taxon>
        <taxon>Archosauria</taxon>
        <taxon>Crocodylia</taxon>
        <taxon>Longirostres</taxon>
        <taxon>Crocodylidae</taxon>
        <taxon>Crocodylus</taxon>
    </lineage>
</organism>
<dbReference type="Proteomes" id="UP000594220">
    <property type="component" value="Unplaced"/>
</dbReference>
<keyword evidence="3" id="KW-1185">Reference proteome</keyword>
<dbReference type="AlphaFoldDB" id="A0A7M4E8U5"/>
<accession>A0A7M4E8U5</accession>
<dbReference type="Ensembl" id="ENSCPRT00005006850.1">
    <property type="protein sequence ID" value="ENSCPRP00005005839.1"/>
    <property type="gene ID" value="ENSCPRG00005004186.1"/>
</dbReference>
<name>A0A7M4E8U5_CROPO</name>
<feature type="compositionally biased region" description="Pro residues" evidence="1">
    <location>
        <begin position="1"/>
        <end position="21"/>
    </location>
</feature>
<reference evidence="2" key="2">
    <citation type="submission" date="2025-09" db="UniProtKB">
        <authorList>
            <consortium name="Ensembl"/>
        </authorList>
    </citation>
    <scope>IDENTIFICATION</scope>
</reference>
<proteinExistence type="predicted"/>
<sequence length="166" mass="18070">MPPTTHPGGMPHPIPPPPRPPFLQGTTPQTLTLGRKHTPRQSNMSPAPGRGESWPGPMALPTPRYSPQSCPLGEPPLPCCRCSCLNAGHPTLSASKGPGVPRQFLWMSSWGLVLVPVDPVQDTIFLNALPLDGEEWRLHLLRQVRGSLAVGRLHKTWARRMPVALS</sequence>
<evidence type="ECO:0000313" key="3">
    <source>
        <dbReference type="Proteomes" id="UP000594220"/>
    </source>
</evidence>
<protein>
    <submittedName>
        <fullName evidence="2">Uncharacterized protein</fullName>
    </submittedName>
</protein>
<evidence type="ECO:0000256" key="1">
    <source>
        <dbReference type="SAM" id="MobiDB-lite"/>
    </source>
</evidence>
<feature type="compositionally biased region" description="Low complexity" evidence="1">
    <location>
        <begin position="22"/>
        <end position="33"/>
    </location>
</feature>